<comment type="similarity">
    <text evidence="1">Belongs to the SfsA family.</text>
</comment>
<dbReference type="Pfam" id="PF03749">
    <property type="entry name" value="SfsA"/>
    <property type="match status" value="1"/>
</dbReference>
<dbReference type="AlphaFoldDB" id="A0A841LS60"/>
<dbReference type="RefSeq" id="WP_184218785.1">
    <property type="nucleotide sequence ID" value="NZ_JACIIU010000001.1"/>
</dbReference>
<feature type="domain" description="Sugar fermentation stimulation protein C-terminal" evidence="2">
    <location>
        <begin position="83"/>
        <end position="221"/>
    </location>
</feature>
<dbReference type="PANTHER" id="PTHR30545">
    <property type="entry name" value="SUGAR FERMENTATION STIMULATION PROTEIN A"/>
    <property type="match status" value="1"/>
</dbReference>
<dbReference type="Gene3D" id="3.40.1350.60">
    <property type="match status" value="1"/>
</dbReference>
<proteinExistence type="inferred from homology"/>
<dbReference type="EMBL" id="JACIIU010000001">
    <property type="protein sequence ID" value="MBB6259730.1"/>
    <property type="molecule type" value="Genomic_DNA"/>
</dbReference>
<gene>
    <name evidence="1" type="primary">sfsA</name>
    <name evidence="4" type="ORF">FHS77_000238</name>
</gene>
<sequence>MQFTSPLVIGRLERRYKRFLVDVTLDDGSFITGSVGNTGSMLGLTTPGSRIWMSVSDDPKRKYPHALQIVEADNTLVGVNTALPNKIAEEALIKGIIPELSSFDSLKREQKYGKNSRIDLLLHQENQPDIYVEVKNVHFIRTPRLAEFPDTVTARGTKHLFELVDMVKAGHRAAMLFVIQREDCDVFRISGDLDPAYAQAFQLARKNGVEAYAVRCHISPQEITATAMVAIDETI</sequence>
<dbReference type="InterPro" id="IPR005224">
    <property type="entry name" value="SfsA"/>
</dbReference>
<dbReference type="NCBIfam" id="TIGR00230">
    <property type="entry name" value="sfsA"/>
    <property type="match status" value="1"/>
</dbReference>
<dbReference type="CDD" id="cd22359">
    <property type="entry name" value="SfsA-like_bacterial"/>
    <property type="match status" value="1"/>
</dbReference>
<evidence type="ECO:0000259" key="3">
    <source>
        <dbReference type="Pfam" id="PF17746"/>
    </source>
</evidence>
<dbReference type="HAMAP" id="MF_00095">
    <property type="entry name" value="SfsA"/>
    <property type="match status" value="1"/>
</dbReference>
<evidence type="ECO:0000313" key="5">
    <source>
        <dbReference type="Proteomes" id="UP000555393"/>
    </source>
</evidence>
<protein>
    <recommendedName>
        <fullName evidence="1">Sugar fermentation stimulation protein homolog</fullName>
    </recommendedName>
</protein>
<dbReference type="GO" id="GO:0003677">
    <property type="term" value="F:DNA binding"/>
    <property type="evidence" value="ECO:0007669"/>
    <property type="project" value="InterPro"/>
</dbReference>
<organism evidence="4 5">
    <name type="scientific">Paenochrobactrum gallinarii</name>
    <dbReference type="NCBI Taxonomy" id="643673"/>
    <lineage>
        <taxon>Bacteria</taxon>
        <taxon>Pseudomonadati</taxon>
        <taxon>Pseudomonadota</taxon>
        <taxon>Alphaproteobacteria</taxon>
        <taxon>Hyphomicrobiales</taxon>
        <taxon>Brucellaceae</taxon>
        <taxon>Paenochrobactrum</taxon>
    </lineage>
</organism>
<reference evidence="4 5" key="1">
    <citation type="submission" date="2020-08" db="EMBL/GenBank/DDBJ databases">
        <title>Genomic Encyclopedia of Type Strains, Phase IV (KMG-IV): sequencing the most valuable type-strain genomes for metagenomic binning, comparative biology and taxonomic classification.</title>
        <authorList>
            <person name="Goeker M."/>
        </authorList>
    </citation>
    <scope>NUCLEOTIDE SEQUENCE [LARGE SCALE GENOMIC DNA]</scope>
    <source>
        <strain evidence="4 5">DSM 22336</strain>
    </source>
</reference>
<dbReference type="PANTHER" id="PTHR30545:SF2">
    <property type="entry name" value="SUGAR FERMENTATION STIMULATION PROTEIN A"/>
    <property type="match status" value="1"/>
</dbReference>
<dbReference type="InterPro" id="IPR041465">
    <property type="entry name" value="SfsA_N"/>
</dbReference>
<dbReference type="Gene3D" id="2.40.50.580">
    <property type="match status" value="1"/>
</dbReference>
<accession>A0A841LS60</accession>
<keyword evidence="5" id="KW-1185">Reference proteome</keyword>
<evidence type="ECO:0000259" key="2">
    <source>
        <dbReference type="Pfam" id="PF03749"/>
    </source>
</evidence>
<dbReference type="Proteomes" id="UP000555393">
    <property type="component" value="Unassembled WGS sequence"/>
</dbReference>
<comment type="caution">
    <text evidence="4">The sequence shown here is derived from an EMBL/GenBank/DDBJ whole genome shotgun (WGS) entry which is preliminary data.</text>
</comment>
<name>A0A841LS60_9HYPH</name>
<dbReference type="Pfam" id="PF17746">
    <property type="entry name" value="SfsA_N"/>
    <property type="match status" value="1"/>
</dbReference>
<evidence type="ECO:0000313" key="4">
    <source>
        <dbReference type="EMBL" id="MBB6259730.1"/>
    </source>
</evidence>
<dbReference type="InterPro" id="IPR040452">
    <property type="entry name" value="SfsA_C"/>
</dbReference>
<feature type="domain" description="SfsA N-terminal OB" evidence="3">
    <location>
        <begin position="14"/>
        <end position="79"/>
    </location>
</feature>
<evidence type="ECO:0000256" key="1">
    <source>
        <dbReference type="HAMAP-Rule" id="MF_00095"/>
    </source>
</evidence>